<keyword evidence="3" id="KW-0175">Coiled coil</keyword>
<evidence type="ECO:0000259" key="5">
    <source>
        <dbReference type="Pfam" id="PF13359"/>
    </source>
</evidence>
<feature type="compositionally biased region" description="Low complexity" evidence="4">
    <location>
        <begin position="383"/>
        <end position="401"/>
    </location>
</feature>
<dbReference type="Pfam" id="PF13359">
    <property type="entry name" value="DDE_Tnp_4"/>
    <property type="match status" value="1"/>
</dbReference>
<feature type="compositionally biased region" description="Polar residues" evidence="4">
    <location>
        <begin position="335"/>
        <end position="345"/>
    </location>
</feature>
<reference evidence="6" key="1">
    <citation type="journal article" date="2020" name="Fungal Divers.">
        <title>Resolving the Mortierellaceae phylogeny through synthesis of multi-gene phylogenetics and phylogenomics.</title>
        <authorList>
            <person name="Vandepol N."/>
            <person name="Liber J."/>
            <person name="Desiro A."/>
            <person name="Na H."/>
            <person name="Kennedy M."/>
            <person name="Barry K."/>
            <person name="Grigoriev I.V."/>
            <person name="Miller A.N."/>
            <person name="O'Donnell K."/>
            <person name="Stajich J.E."/>
            <person name="Bonito G."/>
        </authorList>
    </citation>
    <scope>NUCLEOTIDE SEQUENCE</scope>
    <source>
        <strain evidence="6">NRRL 28262</strain>
    </source>
</reference>
<feature type="compositionally biased region" description="Basic residues" evidence="4">
    <location>
        <begin position="360"/>
        <end position="372"/>
    </location>
</feature>
<dbReference type="EMBL" id="JAAAIL010000421">
    <property type="protein sequence ID" value="KAG0275933.1"/>
    <property type="molecule type" value="Genomic_DNA"/>
</dbReference>
<feature type="coiled-coil region" evidence="3">
    <location>
        <begin position="1"/>
        <end position="35"/>
    </location>
</feature>
<feature type="compositionally biased region" description="Basic residues" evidence="4">
    <location>
        <begin position="318"/>
        <end position="331"/>
    </location>
</feature>
<evidence type="ECO:0000313" key="6">
    <source>
        <dbReference type="EMBL" id="KAG0275933.1"/>
    </source>
</evidence>
<feature type="domain" description="DDE Tnp4" evidence="5">
    <location>
        <begin position="464"/>
        <end position="642"/>
    </location>
</feature>
<dbReference type="AlphaFoldDB" id="A0AAD4DEJ2"/>
<comment type="caution">
    <text evidence="6">The sequence shown here is derived from an EMBL/GenBank/DDBJ whole genome shotgun (WGS) entry which is preliminary data.</text>
</comment>
<dbReference type="InterPro" id="IPR027806">
    <property type="entry name" value="HARBI1_dom"/>
</dbReference>
<proteinExistence type="predicted"/>
<evidence type="ECO:0000256" key="2">
    <source>
        <dbReference type="ARBA" id="ARBA00022723"/>
    </source>
</evidence>
<feature type="region of interest" description="Disordered" evidence="4">
    <location>
        <begin position="299"/>
        <end position="401"/>
    </location>
</feature>
<evidence type="ECO:0000256" key="3">
    <source>
        <dbReference type="SAM" id="Coils"/>
    </source>
</evidence>
<keyword evidence="2" id="KW-0479">Metal-binding</keyword>
<feature type="region of interest" description="Disordered" evidence="4">
    <location>
        <begin position="831"/>
        <end position="858"/>
    </location>
</feature>
<sequence length="858" mass="94008">MLSERKKLLALLSKRQQLEQELEHCNSSNNSATIKTQLDEMIPALINFFKCTDPADLAQKYPTTADMQAAAEKQRYFASRKINPSPKLAQVYEQLRENGTDADYLEFVRMTKTTFVSIVSSVLKQNPLYKSQSGGQEAIEKQMAVTLWRMGHHGKDAGIGDASKIFGLSEGSIMKCTQRCMGALNGIAVDVVRWPSRGEKQAIKNRIKELGKQPATTFANNNNTNEASPEDESIDDAIGILTNMKVMLHSRPIMANPDEYLVPVPPRLLHAAAEWFASSGKKRWTSIPIAESSLQAGHDLPDLELDGTTSTPVDASSRKKRRKAATKRASKKAANQGTDQNSNGSDMDAEVDPSTDTGSRKRKPRKSHRKSQRSVSGGETQQDSSTDPTAPVSTSSASTSATATTAVKAATETLCTTCPSGTAEDVVEASEATIIPLEGETRSDPAAIDTPTNISVIKSGGYVRRDYGYNVLMVCDSTTRVRLVETMTPASWNDQQSLESSSIHNTSTSYFDDGEYLVADGAFALGDTILPVTPVCTHPDLTAFSASTTPGATTIADGDVEVRMKEEDADMFEIDADELEEIEAQKRLYESLARIHKRAQDCERMLKARFPSLLGVRVQIKDDQVGHENVKSWIMACATIHNLVLADDTSFDPEWETQLDHWEALHRAHQDLLARYIWKANNKPHRKPARKSDSNNAARRPEDPSLGGSNDAEAEAGTEAGTETEMETEDNNSIRAGSSFPATPAEVSDSSAPVNHLSLPPFGYGDELTQEFNSRLSETGSLPQNQALEEADFTETLNRLSEAIKASNQTRMDTQHQLQLMEEMELLHQHTNDHLQPSTSSSGDDQDNAGHSLSMLLN</sequence>
<dbReference type="Proteomes" id="UP001194580">
    <property type="component" value="Unassembled WGS sequence"/>
</dbReference>
<accession>A0AAD4DEJ2</accession>
<keyword evidence="7" id="KW-1185">Reference proteome</keyword>
<dbReference type="GO" id="GO:0046872">
    <property type="term" value="F:metal ion binding"/>
    <property type="evidence" value="ECO:0007669"/>
    <property type="project" value="UniProtKB-KW"/>
</dbReference>
<organism evidence="6 7">
    <name type="scientific">Linnemannia exigua</name>
    <dbReference type="NCBI Taxonomy" id="604196"/>
    <lineage>
        <taxon>Eukaryota</taxon>
        <taxon>Fungi</taxon>
        <taxon>Fungi incertae sedis</taxon>
        <taxon>Mucoromycota</taxon>
        <taxon>Mortierellomycotina</taxon>
        <taxon>Mortierellomycetes</taxon>
        <taxon>Mortierellales</taxon>
        <taxon>Mortierellaceae</taxon>
        <taxon>Linnemannia</taxon>
    </lineage>
</organism>
<evidence type="ECO:0000313" key="7">
    <source>
        <dbReference type="Proteomes" id="UP001194580"/>
    </source>
</evidence>
<evidence type="ECO:0000256" key="4">
    <source>
        <dbReference type="SAM" id="MobiDB-lite"/>
    </source>
</evidence>
<name>A0AAD4DEJ2_9FUNG</name>
<feature type="compositionally biased region" description="Polar residues" evidence="4">
    <location>
        <begin position="834"/>
        <end position="858"/>
    </location>
</feature>
<feature type="compositionally biased region" description="Acidic residues" evidence="4">
    <location>
        <begin position="712"/>
        <end position="730"/>
    </location>
</feature>
<feature type="region of interest" description="Disordered" evidence="4">
    <location>
        <begin position="683"/>
        <end position="754"/>
    </location>
</feature>
<gene>
    <name evidence="6" type="ORF">BGZ95_008200</name>
</gene>
<protein>
    <recommendedName>
        <fullName evidence="5">DDE Tnp4 domain-containing protein</fullName>
    </recommendedName>
</protein>
<evidence type="ECO:0000256" key="1">
    <source>
        <dbReference type="ARBA" id="ARBA00001968"/>
    </source>
</evidence>
<comment type="cofactor">
    <cofactor evidence="1">
        <name>a divalent metal cation</name>
        <dbReference type="ChEBI" id="CHEBI:60240"/>
    </cofactor>
</comment>